<dbReference type="SMART" id="SM00028">
    <property type="entry name" value="TPR"/>
    <property type="match status" value="1"/>
</dbReference>
<keyword evidence="2" id="KW-0472">Membrane</keyword>
<dbReference type="InterPro" id="IPR011990">
    <property type="entry name" value="TPR-like_helical_dom_sf"/>
</dbReference>
<dbReference type="PROSITE" id="PS50005">
    <property type="entry name" value="TPR"/>
    <property type="match status" value="1"/>
</dbReference>
<evidence type="ECO:0000313" key="4">
    <source>
        <dbReference type="Proteomes" id="UP000093514"/>
    </source>
</evidence>
<feature type="transmembrane region" description="Helical" evidence="2">
    <location>
        <begin position="6"/>
        <end position="24"/>
    </location>
</feature>
<dbReference type="Proteomes" id="UP000093514">
    <property type="component" value="Unassembled WGS sequence"/>
</dbReference>
<dbReference type="OrthoDB" id="9134688at2"/>
<comment type="caution">
    <text evidence="3">The sequence shown here is derived from an EMBL/GenBank/DDBJ whole genome shotgun (WGS) entry which is preliminary data.</text>
</comment>
<reference evidence="3 4" key="2">
    <citation type="submission" date="2016-08" db="EMBL/GenBank/DDBJ databases">
        <title>Orenia metallireducens sp. nov. strain Z6, a Novel Metal-reducing Firmicute from the Deep Subsurface.</title>
        <authorList>
            <person name="Maxim B.I."/>
            <person name="Kenneth K."/>
            <person name="Flynn T.M."/>
            <person name="Oloughlin E.J."/>
            <person name="Locke R.A."/>
            <person name="Weber J.R."/>
            <person name="Egan S.M."/>
            <person name="Mackie R.I."/>
            <person name="Cann I.K."/>
        </authorList>
    </citation>
    <scope>NUCLEOTIDE SEQUENCE [LARGE SCALE GENOMIC DNA]</scope>
    <source>
        <strain evidence="3 4">Z6</strain>
    </source>
</reference>
<dbReference type="RefSeq" id="WP_068717333.1">
    <property type="nucleotide sequence ID" value="NZ_LWDV01000009.1"/>
</dbReference>
<evidence type="ECO:0000256" key="2">
    <source>
        <dbReference type="SAM" id="Phobius"/>
    </source>
</evidence>
<dbReference type="SUPFAM" id="SSF48452">
    <property type="entry name" value="TPR-like"/>
    <property type="match status" value="1"/>
</dbReference>
<feature type="repeat" description="TPR" evidence="1">
    <location>
        <begin position="293"/>
        <end position="326"/>
    </location>
</feature>
<reference evidence="4" key="1">
    <citation type="submission" date="2016-07" db="EMBL/GenBank/DDBJ databases">
        <authorList>
            <person name="Florea S."/>
            <person name="Webb J.S."/>
            <person name="Jaromczyk J."/>
            <person name="Schardl C.L."/>
        </authorList>
    </citation>
    <scope>NUCLEOTIDE SEQUENCE [LARGE SCALE GENOMIC DNA]</scope>
    <source>
        <strain evidence="4">Z6</strain>
    </source>
</reference>
<sequence length="342" mass="40064">MKLNKWILAAVLLITLILIIRLVANRKKNNYPITKISDNKPKEYSIYQKNITYHGNYIDIDSIDFFGKFSRSPDNTYIVAYSESPINKYVLLKGEDILVEGDIERPSFANVANNGTFIINNWGISTNLFGLFTAFNKDGEIIVSEKLKANLYNNSISNDGSYAVCQTYKSKHEDDSNKLLFFDLKEKRLLWKIKPLTGIAESYSFDIDKKILTLHYTDNKSYRYNFEGVFLDEEILKENYMEIKYSTDLFEALEETHKKHLEDLSKEELNLHLKKLTFLLDFEDITTVKYKHARTYRYIGEVYLELNKKRDALENFKEALKISKRVGVKRITKQLEEELEVE</sequence>
<dbReference type="EMBL" id="LWDV01000009">
    <property type="protein sequence ID" value="OCL25977.1"/>
    <property type="molecule type" value="Genomic_DNA"/>
</dbReference>
<dbReference type="AlphaFoldDB" id="A0A1C0A6V1"/>
<dbReference type="Gene3D" id="1.25.40.10">
    <property type="entry name" value="Tetratricopeptide repeat domain"/>
    <property type="match status" value="1"/>
</dbReference>
<evidence type="ECO:0000256" key="1">
    <source>
        <dbReference type="PROSITE-ProRule" id="PRU00339"/>
    </source>
</evidence>
<accession>A0A1C0A6V1</accession>
<dbReference type="InterPro" id="IPR019734">
    <property type="entry name" value="TPR_rpt"/>
</dbReference>
<keyword evidence="2" id="KW-0812">Transmembrane</keyword>
<keyword evidence="1" id="KW-0802">TPR repeat</keyword>
<evidence type="ECO:0000313" key="3">
    <source>
        <dbReference type="EMBL" id="OCL25977.1"/>
    </source>
</evidence>
<protein>
    <submittedName>
        <fullName evidence="3">Uncharacterized protein</fullName>
    </submittedName>
</protein>
<gene>
    <name evidence="3" type="ORF">U472_08085</name>
</gene>
<name>A0A1C0A6V1_9FIRM</name>
<organism evidence="3 4">
    <name type="scientific">Orenia metallireducens</name>
    <dbReference type="NCBI Taxonomy" id="1413210"/>
    <lineage>
        <taxon>Bacteria</taxon>
        <taxon>Bacillati</taxon>
        <taxon>Bacillota</taxon>
        <taxon>Clostridia</taxon>
        <taxon>Halanaerobiales</taxon>
        <taxon>Halobacteroidaceae</taxon>
        <taxon>Orenia</taxon>
    </lineage>
</organism>
<proteinExistence type="predicted"/>
<keyword evidence="2" id="KW-1133">Transmembrane helix</keyword>
<keyword evidence="4" id="KW-1185">Reference proteome</keyword>
<dbReference type="SUPFAM" id="SSF50993">
    <property type="entry name" value="Peptidase/esterase 'gauge' domain"/>
    <property type="match status" value="1"/>
</dbReference>